<protein>
    <submittedName>
        <fullName evidence="1">Uncharacterized protein</fullName>
    </submittedName>
</protein>
<evidence type="ECO:0000313" key="2">
    <source>
        <dbReference type="Proteomes" id="UP000746747"/>
    </source>
</evidence>
<proteinExistence type="predicted"/>
<dbReference type="EMBL" id="CAKAEH010001242">
    <property type="protein sequence ID" value="CAG9533377.1"/>
    <property type="molecule type" value="Genomic_DNA"/>
</dbReference>
<gene>
    <name evidence="1" type="ORF">CJOHNSTONI_LOCUS3611</name>
</gene>
<dbReference type="AlphaFoldDB" id="A0A8J2LUB3"/>
<accession>A0A8J2LUB3</accession>
<comment type="caution">
    <text evidence="1">The sequence shown here is derived from an EMBL/GenBank/DDBJ whole genome shotgun (WGS) entry which is preliminary data.</text>
</comment>
<evidence type="ECO:0000313" key="1">
    <source>
        <dbReference type="EMBL" id="CAG9533377.1"/>
    </source>
</evidence>
<keyword evidence="2" id="KW-1185">Reference proteome</keyword>
<sequence>MKLKWDISRRFQIFASGPRLPRLSDLNVGTKKVRIHPLRIGVMQWRGFWGYSWHTEILRSAARPDFSVYDACIRFDTKKHRIVRE</sequence>
<reference evidence="1" key="1">
    <citation type="submission" date="2021-09" db="EMBL/GenBank/DDBJ databases">
        <authorList>
            <consortium name="Pathogen Informatics"/>
        </authorList>
    </citation>
    <scope>NUCLEOTIDE SEQUENCE</scope>
</reference>
<name>A0A8J2LUB3_9BILA</name>
<organism evidence="1 2">
    <name type="scientific">Cercopithifilaria johnstoni</name>
    <dbReference type="NCBI Taxonomy" id="2874296"/>
    <lineage>
        <taxon>Eukaryota</taxon>
        <taxon>Metazoa</taxon>
        <taxon>Ecdysozoa</taxon>
        <taxon>Nematoda</taxon>
        <taxon>Chromadorea</taxon>
        <taxon>Rhabditida</taxon>
        <taxon>Spirurina</taxon>
        <taxon>Spiruromorpha</taxon>
        <taxon>Filarioidea</taxon>
        <taxon>Onchocercidae</taxon>
        <taxon>Cercopithifilaria</taxon>
    </lineage>
</organism>
<dbReference type="Proteomes" id="UP000746747">
    <property type="component" value="Unassembled WGS sequence"/>
</dbReference>